<evidence type="ECO:0000313" key="1">
    <source>
        <dbReference type="EMBL" id="GAA1506769.1"/>
    </source>
</evidence>
<accession>A0ABN1ZYM2</accession>
<dbReference type="EMBL" id="BAAAQD010000003">
    <property type="protein sequence ID" value="GAA1506769.1"/>
    <property type="molecule type" value="Genomic_DNA"/>
</dbReference>
<gene>
    <name evidence="1" type="ORF">GCM10009827_020790</name>
</gene>
<evidence type="ECO:0000313" key="2">
    <source>
        <dbReference type="Proteomes" id="UP001501470"/>
    </source>
</evidence>
<comment type="caution">
    <text evidence="1">The sequence shown here is derived from an EMBL/GenBank/DDBJ whole genome shotgun (WGS) entry which is preliminary data.</text>
</comment>
<sequence length="205" mass="23213">MSDPMVSFVRTAAERHAREERARQMAGAVVRTVRYVDIDYFRHEVAAEYEGPRRIVDEAEWARPTWRCDGFDSIDYGVELECADGRVFSVTWQSPSWTEGLVFWEQPLLGNAVRPEADVAVWDVTARSGWADFAGRSVLDVQVHYEPDDDGFWCRWATLRYDRGDVNLLLGESHRSGSELQPSADNVAVVFPSSPLPAWLTVDGT</sequence>
<name>A0ABN1ZYM2_9ACTN</name>
<organism evidence="1 2">
    <name type="scientific">Dactylosporangium maewongense</name>
    <dbReference type="NCBI Taxonomy" id="634393"/>
    <lineage>
        <taxon>Bacteria</taxon>
        <taxon>Bacillati</taxon>
        <taxon>Actinomycetota</taxon>
        <taxon>Actinomycetes</taxon>
        <taxon>Micromonosporales</taxon>
        <taxon>Micromonosporaceae</taxon>
        <taxon>Dactylosporangium</taxon>
    </lineage>
</organism>
<protein>
    <submittedName>
        <fullName evidence="1">Uncharacterized protein</fullName>
    </submittedName>
</protein>
<proteinExistence type="predicted"/>
<dbReference type="Proteomes" id="UP001501470">
    <property type="component" value="Unassembled WGS sequence"/>
</dbReference>
<keyword evidence="2" id="KW-1185">Reference proteome</keyword>
<dbReference type="RefSeq" id="WP_344501589.1">
    <property type="nucleotide sequence ID" value="NZ_BAAAQD010000003.1"/>
</dbReference>
<reference evidence="1 2" key="1">
    <citation type="journal article" date="2019" name="Int. J. Syst. Evol. Microbiol.">
        <title>The Global Catalogue of Microorganisms (GCM) 10K type strain sequencing project: providing services to taxonomists for standard genome sequencing and annotation.</title>
        <authorList>
            <consortium name="The Broad Institute Genomics Platform"/>
            <consortium name="The Broad Institute Genome Sequencing Center for Infectious Disease"/>
            <person name="Wu L."/>
            <person name="Ma J."/>
        </authorList>
    </citation>
    <scope>NUCLEOTIDE SEQUENCE [LARGE SCALE GENOMIC DNA]</scope>
    <source>
        <strain evidence="1 2">JCM 15933</strain>
    </source>
</reference>